<dbReference type="Proteomes" id="UP001302662">
    <property type="component" value="Chromosome"/>
</dbReference>
<evidence type="ECO:0000313" key="1">
    <source>
        <dbReference type="EMBL" id="WNY28448.1"/>
    </source>
</evidence>
<gene>
    <name evidence="1" type="ORF">MmiEs2_06340</name>
</gene>
<accession>A0AA97A7W6</accession>
<evidence type="ECO:0000313" key="2">
    <source>
        <dbReference type="Proteomes" id="UP001302662"/>
    </source>
</evidence>
<name>A0AA97A7W6_9EURY</name>
<dbReference type="AlphaFoldDB" id="A0AA97A7W6"/>
<sequence>MKKTRKYFKKLNKILRQKETRAEKKIKPIPFYSIFAAVRVQKEKKSAFLMLGNDLSNKELPEEFKVETDELTVNTNVSVKIKKWH</sequence>
<dbReference type="KEGG" id="mees:MmiEs2_06340"/>
<reference evidence="1 2" key="1">
    <citation type="submission" date="2023-07" db="EMBL/GenBank/DDBJ databases">
        <title>Closed genome sequence of Methanimicrococcus sp. Es2.</title>
        <authorList>
            <person name="Protasov E."/>
            <person name="Platt K."/>
            <person name="Reeh H."/>
            <person name="Poehlein A."/>
            <person name="Daniel R."/>
            <person name="Brune A."/>
        </authorList>
    </citation>
    <scope>NUCLEOTIDE SEQUENCE [LARGE SCALE GENOMIC DNA]</scope>
    <source>
        <strain evidence="1 2">Es2</strain>
    </source>
</reference>
<proteinExistence type="predicted"/>
<organism evidence="1 2">
    <name type="scientific">Methanimicrococcus stummii</name>
    <dbReference type="NCBI Taxonomy" id="3028294"/>
    <lineage>
        <taxon>Archaea</taxon>
        <taxon>Methanobacteriati</taxon>
        <taxon>Methanobacteriota</taxon>
        <taxon>Stenosarchaea group</taxon>
        <taxon>Methanomicrobia</taxon>
        <taxon>Methanosarcinales</taxon>
        <taxon>Methanosarcinaceae</taxon>
        <taxon>Methanimicrococcus</taxon>
    </lineage>
</organism>
<keyword evidence="2" id="KW-1185">Reference proteome</keyword>
<protein>
    <submittedName>
        <fullName evidence="1">Uncharacterized protein</fullName>
    </submittedName>
</protein>
<dbReference type="EMBL" id="CP131062">
    <property type="protein sequence ID" value="WNY28448.1"/>
    <property type="molecule type" value="Genomic_DNA"/>
</dbReference>